<accession>A0A835SZ24</accession>
<feature type="compositionally biased region" description="Low complexity" evidence="3">
    <location>
        <begin position="756"/>
        <end position="771"/>
    </location>
</feature>
<dbReference type="PANTHER" id="PTHR12093:SF10">
    <property type="entry name" value="MEMBRANE-ASSOCIATED PROTEIN HEM"/>
    <property type="match status" value="1"/>
</dbReference>
<dbReference type="InterPro" id="IPR011333">
    <property type="entry name" value="SKP1/BTB/POZ_sf"/>
</dbReference>
<dbReference type="GO" id="GO:0016477">
    <property type="term" value="P:cell migration"/>
    <property type="evidence" value="ECO:0007669"/>
    <property type="project" value="TreeGrafter"/>
</dbReference>
<name>A0A835SZ24_9CHLO</name>
<feature type="region of interest" description="Disordered" evidence="3">
    <location>
        <begin position="1777"/>
        <end position="1798"/>
    </location>
</feature>
<dbReference type="GO" id="GO:0030031">
    <property type="term" value="P:cell projection assembly"/>
    <property type="evidence" value="ECO:0007669"/>
    <property type="project" value="TreeGrafter"/>
</dbReference>
<keyword evidence="6" id="KW-1185">Reference proteome</keyword>
<dbReference type="Pfam" id="PF00651">
    <property type="entry name" value="BTB"/>
    <property type="match status" value="1"/>
</dbReference>
<protein>
    <recommendedName>
        <fullName evidence="4">BTB domain-containing protein</fullName>
    </recommendedName>
</protein>
<dbReference type="Gene3D" id="3.30.710.10">
    <property type="entry name" value="Potassium Channel Kv1.1, Chain A"/>
    <property type="match status" value="1"/>
</dbReference>
<comment type="similarity">
    <text evidence="2">Belongs to the HEM-1/HEM-2 family.</text>
</comment>
<evidence type="ECO:0000259" key="4">
    <source>
        <dbReference type="PROSITE" id="PS50097"/>
    </source>
</evidence>
<feature type="compositionally biased region" description="Low complexity" evidence="3">
    <location>
        <begin position="859"/>
        <end position="885"/>
    </location>
</feature>
<feature type="region of interest" description="Disordered" evidence="3">
    <location>
        <begin position="822"/>
        <end position="886"/>
    </location>
</feature>
<feature type="domain" description="BTB" evidence="4">
    <location>
        <begin position="2172"/>
        <end position="2240"/>
    </location>
</feature>
<comment type="caution">
    <text evidence="5">The sequence shown here is derived from an EMBL/GenBank/DDBJ whole genome shotgun (WGS) entry which is preliminary data.</text>
</comment>
<feature type="compositionally biased region" description="Gly residues" evidence="3">
    <location>
        <begin position="772"/>
        <end position="784"/>
    </location>
</feature>
<dbReference type="PROSITE" id="PS50097">
    <property type="entry name" value="BTB"/>
    <property type="match status" value="1"/>
</dbReference>
<comment type="pathway">
    <text evidence="1">Protein modification; protein ubiquitination.</text>
</comment>
<organism evidence="5 6">
    <name type="scientific">Chlamydomonas schloesseri</name>
    <dbReference type="NCBI Taxonomy" id="2026947"/>
    <lineage>
        <taxon>Eukaryota</taxon>
        <taxon>Viridiplantae</taxon>
        <taxon>Chlorophyta</taxon>
        <taxon>core chlorophytes</taxon>
        <taxon>Chlorophyceae</taxon>
        <taxon>CS clade</taxon>
        <taxon>Chlamydomonadales</taxon>
        <taxon>Chlamydomonadaceae</taxon>
        <taxon>Chlamydomonas</taxon>
    </lineage>
</organism>
<proteinExistence type="inferred from homology"/>
<evidence type="ECO:0000256" key="1">
    <source>
        <dbReference type="ARBA" id="ARBA00004906"/>
    </source>
</evidence>
<gene>
    <name evidence="5" type="ORF">HYH02_006677</name>
</gene>
<dbReference type="CDD" id="cd18186">
    <property type="entry name" value="BTB_POZ_ZBTB_KLHL-like"/>
    <property type="match status" value="1"/>
</dbReference>
<sequence>MTAPGVSPGQLVQWLLEYQGRITGILERAWTYSHPSYVEKGLPALYGVLQQHPQLLLGTPGGDAKAQKEFLKGLDVRAPAFMAELQPLVSSLKVISQNFNSIAQLLAELHRILGSLTLRSYPDLLHHYMDTFCGVVRTGLLLEDVPRRAAAQMVRLACAHARSADKAAAELLVEAVGDPIFTAPSLIAHLQSLFRPCMPRIAQVLELVVGPALSVAGSCEGVAEAALLDMSAAAAAAATSQQHAGGAFASPGVSMEGGFASFGGGGGGNSTMGGGGGSNGPGGSEAEGMGLFGMTRRQVYAFLRHREAIRAWGFLGFLVFPEVLRQAGSAQRLSALLADGFALHVHKDRLACCHALALTHLGGALHAALGNGGPAGGPSAGGGGGGGGASSGGGLGALLGRGMAKLRKSQTDDDGSEAAPRVHPLLAAAAAEAVAAAPLQHRMWRAFLTGQLRNMHAACAACPSMIPGQMEMLLAALSLAREELLWYCRHVNRAVPADLAPLLPPVAKGGALSLPAEDGLQALQLLTAMDAMHQLLVTHHVALCKQIRESVGADLQAHVVPCTPRVEIRLRQAAAQAAGGSAAAATAAAAGGSGLQPFKDMTELLRSVLLSSAPPPDAAGRVSTAAGIWVYVGLQLAAVEPGLKAAKVLQYAEDTRYLDVLQKSLDAARLLYAGPLLHAAAADLAPGLTHAVEPVLATAAAALGGGRLEGVSAALGAMQGLHWLLPNRAEAYAAATAAAAAASSRRSTAGSGGGSSSRNTSAAGARSVTGSGANGAGAGAGGGSSRRLQVGGPQPDDLPHRCMDLVVGCIRQLLAPLVQAPLVTTQGPPPGGSTGRIPRGGGGHGSSHGPERSRPSLEGAAAPASGAAPAASGGNSSTSAGGSSSLRARLTSGSSLMKVIGAARSITPERLRAKSEAAASRRSSAGGSGAGGGADEAAAAVEASGRALRNISTGGSSAAAKEGEAGAAAELGTAAPAGGSGAASATSAAAPAGLLPAATELAARLLPLVIALDTGRMLAAETLLPGASSPSGTGATPTPNTSSGGASCAGSGSLGAAGSSSGGGSSSWGSSGEGEGVEACRAQLVVVLRDSFARLLLNTATAIKQSSAPLPSQQLAPLRRYLEVVAALAPALPGCGSELGAELARLLVQQASAPTLQAIGLDASGSAPLPPRSTPLSTNADTAAAPKVSALTPVGRINSVVSATSAGGATQLGPMSRALSSAGHNPMHQPQLSPGGAGPLLPPAPSERGAAQALGPMASALPSGSVAGAGGSVHGPGGPLGSGASPYLHHHHGGSVLRAFASWLWTAVILDERRAGVTYDVDTGAFTTATGLSGYPDAQGAALAAATCVRELALLFEVFGPGAAADLGRGCSGLVAACLEQLQVALEAHCGPLAELLDASRLRLDARVSAVQRALPRLLATAAGSSSASVSSSAGSLAAVFEAVQRLGRCMLLRAQLGRAAAVAAERSADFMLLALREISAPIRVTSGDLVASSAAAGDAEAAGAAPQQWGELLRLAAAGVGGGGGGAPLPQRDDPLVTAHLAALLPSLDAAQRWHRLPALLAVLLVAPQLGAYPLQPSSSASGSSKGSKSGSSKSRSASAAAAAAAAAAPPPGLIRALGVVNNTAVVGLSLALQSAMALSLHPAASQFLLGCESPAAACLCAYQRLGTGVVQAAMAAALQAAAAAAADGCASGAVAAPGSASSTTGAAAAATAAKQQLLAALERLPLLRDYAYTFAAPDDVMAAEAAAAVAAAAEDCAAAAAAAAAAAEGLLAAGGPSASWSRPGDSSGAGLGQASGNGTRVSLEGALGWWPSSNDGAAPGEGIASAFVGSGSATRGAGAGLGAGGGALPGTPSKRSLVGAASSAGAASALGGEGRTAGAAAAGAQSLAPVPSCEPSLAGGRWSGAVDAWRPAARLVPLLMGHVEQAIAQADGHGGEAVFVDPTHMASSGSGAIYVQDQNRIRKVQLPEHARYQAHQEGRNICASEVRVTTLPQQVPAGISVTGMVHMPSSGANGECLVLSSATAFYKLPLRGAGSASLERFVGRDGAPSFRTDGSSTVASVSCINPGLARDGAGNIVFLDFNAGPKNTYVRCVDHVNGRVTTLYDSLPPGSWEWPCILPNGCLAVTCGKDLLVVDLGLAPPQPPPRADNPPPPRTLAADLGSLLDAGSGADLTIRVSEEAFRAHRAILVARCDYFAKRLAEDAFADGAQEELDLPDAEPEAFRVLLRWLYTGAADIPAAHAAEVAVLADRLALPELCAEAQAAVLASVAPRTVVQSLLWAAACAPERGCSFMQLLAQLKRWYVAHYDKVRSQARESVVELMARNPQLAMELQDQLVTATERRASKKQRT</sequence>
<feature type="compositionally biased region" description="Low complexity" evidence="3">
    <location>
        <begin position="916"/>
        <end position="925"/>
    </location>
</feature>
<dbReference type="SMART" id="SM00225">
    <property type="entry name" value="BTB"/>
    <property type="match status" value="1"/>
</dbReference>
<evidence type="ECO:0000313" key="5">
    <source>
        <dbReference type="EMBL" id="KAG2432693.1"/>
    </source>
</evidence>
<evidence type="ECO:0000256" key="2">
    <source>
        <dbReference type="ARBA" id="ARBA00037947"/>
    </source>
</evidence>
<dbReference type="PANTHER" id="PTHR12093">
    <property type="entry name" value="NCK-ASSOCIATED PROTEIN 1"/>
    <property type="match status" value="1"/>
</dbReference>
<dbReference type="EMBL" id="JAEHOD010000066">
    <property type="protein sequence ID" value="KAG2432693.1"/>
    <property type="molecule type" value="Genomic_DNA"/>
</dbReference>
<feature type="compositionally biased region" description="Gly residues" evidence="3">
    <location>
        <begin position="832"/>
        <end position="846"/>
    </location>
</feature>
<dbReference type="OrthoDB" id="548214at2759"/>
<dbReference type="InterPro" id="IPR000210">
    <property type="entry name" value="BTB/POZ_dom"/>
</dbReference>
<dbReference type="SUPFAM" id="SSF54695">
    <property type="entry name" value="POZ domain"/>
    <property type="match status" value="1"/>
</dbReference>
<feature type="region of interest" description="Disordered" evidence="3">
    <location>
        <begin position="1206"/>
        <end position="1250"/>
    </location>
</feature>
<feature type="compositionally biased region" description="Polar residues" evidence="3">
    <location>
        <begin position="1028"/>
        <end position="1041"/>
    </location>
</feature>
<reference evidence="5" key="1">
    <citation type="journal article" date="2020" name="bioRxiv">
        <title>Comparative genomics of Chlamydomonas.</title>
        <authorList>
            <person name="Craig R.J."/>
            <person name="Hasan A.R."/>
            <person name="Ness R.W."/>
            <person name="Keightley P.D."/>
        </authorList>
    </citation>
    <scope>NUCLEOTIDE SEQUENCE</scope>
    <source>
        <strain evidence="5">CCAP 11/173</strain>
    </source>
</reference>
<feature type="region of interest" description="Disordered" evidence="3">
    <location>
        <begin position="1025"/>
        <end position="1049"/>
    </location>
</feature>
<feature type="region of interest" description="Disordered" evidence="3">
    <location>
        <begin position="911"/>
        <end position="934"/>
    </location>
</feature>
<dbReference type="Pfam" id="PF09735">
    <property type="entry name" value="Nckap1"/>
    <property type="match status" value="1"/>
</dbReference>
<evidence type="ECO:0000313" key="6">
    <source>
        <dbReference type="Proteomes" id="UP000613740"/>
    </source>
</evidence>
<dbReference type="GO" id="GO:0000902">
    <property type="term" value="P:cell morphogenesis"/>
    <property type="evidence" value="ECO:0007669"/>
    <property type="project" value="TreeGrafter"/>
</dbReference>
<evidence type="ECO:0000256" key="3">
    <source>
        <dbReference type="SAM" id="MobiDB-lite"/>
    </source>
</evidence>
<dbReference type="GO" id="GO:0031209">
    <property type="term" value="C:SCAR complex"/>
    <property type="evidence" value="ECO:0007669"/>
    <property type="project" value="TreeGrafter"/>
</dbReference>
<feature type="region of interest" description="Disordered" evidence="3">
    <location>
        <begin position="744"/>
        <end position="796"/>
    </location>
</feature>
<dbReference type="GO" id="GO:0030866">
    <property type="term" value="P:cortical actin cytoskeleton organization"/>
    <property type="evidence" value="ECO:0007669"/>
    <property type="project" value="TreeGrafter"/>
</dbReference>
<dbReference type="Proteomes" id="UP000613740">
    <property type="component" value="Unassembled WGS sequence"/>
</dbReference>
<dbReference type="InterPro" id="IPR019137">
    <property type="entry name" value="Nck-associated_protein-1"/>
</dbReference>